<organism evidence="8 9">
    <name type="scientific">Staphylococcus agnetis</name>
    <dbReference type="NCBI Taxonomy" id="985762"/>
    <lineage>
        <taxon>Bacteria</taxon>
        <taxon>Bacillati</taxon>
        <taxon>Bacillota</taxon>
        <taxon>Bacilli</taxon>
        <taxon>Bacillales</taxon>
        <taxon>Staphylococcaceae</taxon>
        <taxon>Staphylococcus</taxon>
    </lineage>
</organism>
<comment type="similarity">
    <text evidence="2">Belongs to the SCIN family.</text>
</comment>
<keyword evidence="4" id="KW-0964">Secreted</keyword>
<keyword evidence="9" id="KW-1185">Reference proteome</keyword>
<comment type="caution">
    <text evidence="8">The sequence shown here is derived from an EMBL/GenBank/DDBJ whole genome shotgun (WGS) entry which is preliminary data.</text>
</comment>
<keyword evidence="6" id="KW-0843">Virulence</keyword>
<keyword evidence="5" id="KW-0732">Signal</keyword>
<evidence type="ECO:0000313" key="9">
    <source>
        <dbReference type="Proteomes" id="UP000195208"/>
    </source>
</evidence>
<dbReference type="Proteomes" id="UP000195208">
    <property type="component" value="Unassembled WGS sequence"/>
</dbReference>
<gene>
    <name evidence="8" type="ORF">B9M88_01355</name>
</gene>
<evidence type="ECO:0000256" key="3">
    <source>
        <dbReference type="ARBA" id="ARBA00015649"/>
    </source>
</evidence>
<evidence type="ECO:0000256" key="2">
    <source>
        <dbReference type="ARBA" id="ARBA00007022"/>
    </source>
</evidence>
<proteinExistence type="inferred from homology"/>
<dbReference type="Gene3D" id="1.20.1270.10">
    <property type="match status" value="1"/>
</dbReference>
<evidence type="ECO:0000256" key="6">
    <source>
        <dbReference type="ARBA" id="ARBA00023026"/>
    </source>
</evidence>
<comment type="subcellular location">
    <subcellularLocation>
        <location evidence="1">Secreted</location>
    </subcellularLocation>
</comment>
<evidence type="ECO:0000256" key="1">
    <source>
        <dbReference type="ARBA" id="ARBA00004613"/>
    </source>
</evidence>
<evidence type="ECO:0000256" key="4">
    <source>
        <dbReference type="ARBA" id="ARBA00022525"/>
    </source>
</evidence>
<sequence length="131" mass="14776">MTKTEGVYTRMNIKSLIITGFAATMLATSVFSTVGTVDAKASTQSTSKATADSTYQNQQMEKELQELYKKIDVKLLSAVSQEPYFKRELSAAKFKAKSALKSKKFDRMAQSKAELERLYDQLARTMYPDNY</sequence>
<protein>
    <recommendedName>
        <fullName evidence="3">Staphylococcal complement inhibitor</fullName>
    </recommendedName>
</protein>
<evidence type="ECO:0000313" key="8">
    <source>
        <dbReference type="EMBL" id="OTW32353.1"/>
    </source>
</evidence>
<comment type="function">
    <text evidence="7">Involved in countering the first line of host defense mechanisms. Efficiently inhibits opsonization, phagocytosis and killing of S.aureus by human neutrophils. Acts by binding and stabilizing human C3 convertases (C4b2a and C3bBb), leading to their inactivation. The convertases are no longer able to cleave complement C3, therefore preventing further C3b deposition on the bacterial surface and phagocytosis of the bacterium. Also prevents C5a-induced neutrophil responses.</text>
</comment>
<dbReference type="InterPro" id="IPR029048">
    <property type="entry name" value="HSP70_C_sf"/>
</dbReference>
<dbReference type="EMBL" id="NEFX01000001">
    <property type="protein sequence ID" value="OTW32353.1"/>
    <property type="molecule type" value="Genomic_DNA"/>
</dbReference>
<accession>A0ABX3Z706</accession>
<dbReference type="InterPro" id="IPR021612">
    <property type="entry name" value="SCIN"/>
</dbReference>
<evidence type="ECO:0000256" key="5">
    <source>
        <dbReference type="ARBA" id="ARBA00022729"/>
    </source>
</evidence>
<name>A0ABX3Z706_9STAP</name>
<reference evidence="8 9" key="1">
    <citation type="submission" date="2017-04" db="EMBL/GenBank/DDBJ databases">
        <title>Staphylococcus agnetis, a potential pathogen in the broiler production.</title>
        <authorList>
            <person name="Poulsen L."/>
        </authorList>
    </citation>
    <scope>NUCLEOTIDE SEQUENCE [LARGE SCALE GENOMIC DNA]</scope>
    <source>
        <strain evidence="8 9">723_310714_2_2_spleen</strain>
    </source>
</reference>
<dbReference type="Pfam" id="PF11546">
    <property type="entry name" value="CompInhib_SCIN"/>
    <property type="match status" value="1"/>
</dbReference>
<evidence type="ECO:0000256" key="7">
    <source>
        <dbReference type="ARBA" id="ARBA00025334"/>
    </source>
</evidence>